<evidence type="ECO:0000256" key="2">
    <source>
        <dbReference type="SAM" id="MobiDB-lite"/>
    </source>
</evidence>
<dbReference type="InterPro" id="IPR007844">
    <property type="entry name" value="AsmA"/>
</dbReference>
<dbReference type="PANTHER" id="PTHR30441">
    <property type="entry name" value="DUF748 DOMAIN-CONTAINING PROTEIN"/>
    <property type="match status" value="1"/>
</dbReference>
<name>A0A1G7UIF6_9HYPH</name>
<dbReference type="STRING" id="440168.SAMN04487974_10389"/>
<dbReference type="OrthoDB" id="9816380at2"/>
<dbReference type="GO" id="GO:0005886">
    <property type="term" value="C:plasma membrane"/>
    <property type="evidence" value="ECO:0007669"/>
    <property type="project" value="TreeGrafter"/>
</dbReference>
<proteinExistence type="predicted"/>
<accession>A0A1G7UIF6</accession>
<protein>
    <submittedName>
        <fullName evidence="4">AsmA-like C-terminal region</fullName>
    </submittedName>
</protein>
<gene>
    <name evidence="4" type="ORF">SAMN04487974_10389</name>
</gene>
<evidence type="ECO:0000259" key="3">
    <source>
        <dbReference type="Pfam" id="PF05170"/>
    </source>
</evidence>
<feature type="compositionally biased region" description="Low complexity" evidence="2">
    <location>
        <begin position="1182"/>
        <end position="1193"/>
    </location>
</feature>
<dbReference type="EMBL" id="FNCS01000003">
    <property type="protein sequence ID" value="SDG47293.1"/>
    <property type="molecule type" value="Genomic_DNA"/>
</dbReference>
<evidence type="ECO:0000313" key="4">
    <source>
        <dbReference type="EMBL" id="SDG47293.1"/>
    </source>
</evidence>
<sequence length="1224" mass="128169">MANRIYIAVGLLAILLLTAAFVVPWFIDWNSFKPRMEQMAAEALGVEVEIAGDMDFVLLPQPQMHFENVRIGPPSDPVGSVVLAEADFSLMDFLRDRFTVTELRLSEPRLNLVVDEDGTLQAPLTLAQTSTVSNVSIANARFSDGIIAISDRRSGESWATQNFTGAMQMAGLRGPFNLQGQVRYEDADYAIGFSTTAMNAQGDMQVSAQLRPLERAFTSAVDGLLRTGSSPSFTGQFTYRQFANGNGDDVVGDLLVQSPVIANAERVELTEFVVLPDDNQPTTRLTGSVAISLGETMAFDAAVSGGIVTLLPRDVSEDEARPYEIVRFLREMPQPLIPPLPGRLAMTVNELGIRGVGIREVRLDAETDGEVWAVEEFSGRLTGNTEVKLTGTLGRAAGWAAFEGTLAMASPRLDALALLWKRPMDGNPLFGMSGSLNGQLQLVNDRLRLSNGVFALDDTSHELALEMRFGDTPSLDLDLALTELDREQSAALAALPPEIDPSGLFGRSFPQGRLGLSIGRATIGGHLAQDVALDARWGTAGIAVEPLSVGDYGGIGFEGNAQIGGTLAAPRLSGSGQMSIASQARALDLVLPPAAEQHPLRTVVLESLPSQLDVALGAPSQDGFQTATLEGQAGSAEVSIGLEMGPSGLFGLGREQVGLTVEASVDDGAALLDQLGAPPIIAGTDGAIASARLFGNPQGVLEAELSIEGGGERLSYAGDLIVSDPRSIRGNGLVDFLLADGVAIADLIGAEGVWFPPVEGEADIGIIGGESVQLSNLTAFVGDRSVTGELLYAAQREAALVTGALSFDALDVETLAAMLAGPAALIQGAPGLWPDGPIDLGPTPRQTRGRIALTAPVLMAGEQRLVEALALDYAWGNEDAGLRGLFGEMGGGTIQLDATLCCASTIASKSLTGRFTLNGVDVDAILPDASAEGLAGVLTLGAQIQASGESYRDLAASLNGDGSFSIQDLVIAGLSPSAFDAAADVDDLVGIAPDDFETLVATALASGPFASSEAGSLISIIGGVARVTNVAIDGNGARLVGGGAIDLETAGLDGRWTLALTRMLAGNGLITETTGRIGLGLSGTLFAPERNLDLGPMVDSIQMRAFEIELDELEALRAEQEARTQAAAEEQARLMEEQARREAERLLLEQQQQEDQTEDTQQLLDDIGALLNELEAGDETEPAPQSQAPATPSFTTLPPGALRLDLLGNPLSQSPVEGENTDGR</sequence>
<dbReference type="PANTHER" id="PTHR30441:SF4">
    <property type="entry name" value="PROTEIN ASMA"/>
    <property type="match status" value="1"/>
</dbReference>
<dbReference type="Pfam" id="PF05170">
    <property type="entry name" value="AsmA"/>
    <property type="match status" value="1"/>
</dbReference>
<feature type="coiled-coil region" evidence="1">
    <location>
        <begin position="1103"/>
        <end position="1160"/>
    </location>
</feature>
<organism evidence="4 5">
    <name type="scientific">Pelagibacterium luteolum</name>
    <dbReference type="NCBI Taxonomy" id="440168"/>
    <lineage>
        <taxon>Bacteria</taxon>
        <taxon>Pseudomonadati</taxon>
        <taxon>Pseudomonadota</taxon>
        <taxon>Alphaproteobacteria</taxon>
        <taxon>Hyphomicrobiales</taxon>
        <taxon>Devosiaceae</taxon>
        <taxon>Pelagibacterium</taxon>
    </lineage>
</organism>
<feature type="region of interest" description="Disordered" evidence="2">
    <location>
        <begin position="1174"/>
        <end position="1224"/>
    </location>
</feature>
<evidence type="ECO:0000313" key="5">
    <source>
        <dbReference type="Proteomes" id="UP000199495"/>
    </source>
</evidence>
<dbReference type="GO" id="GO:0090313">
    <property type="term" value="P:regulation of protein targeting to membrane"/>
    <property type="evidence" value="ECO:0007669"/>
    <property type="project" value="TreeGrafter"/>
</dbReference>
<dbReference type="AlphaFoldDB" id="A0A1G7UIF6"/>
<evidence type="ECO:0000256" key="1">
    <source>
        <dbReference type="SAM" id="Coils"/>
    </source>
</evidence>
<keyword evidence="5" id="KW-1185">Reference proteome</keyword>
<keyword evidence="1" id="KW-0175">Coiled coil</keyword>
<reference evidence="4 5" key="1">
    <citation type="submission" date="2016-10" db="EMBL/GenBank/DDBJ databases">
        <authorList>
            <person name="de Groot N.N."/>
        </authorList>
    </citation>
    <scope>NUCLEOTIDE SEQUENCE [LARGE SCALE GENOMIC DNA]</scope>
    <source>
        <strain evidence="4 5">CGMCC 1.10267</strain>
    </source>
</reference>
<feature type="domain" description="AsmA" evidence="3">
    <location>
        <begin position="6"/>
        <end position="134"/>
    </location>
</feature>
<dbReference type="Proteomes" id="UP000199495">
    <property type="component" value="Unassembled WGS sequence"/>
</dbReference>
<dbReference type="RefSeq" id="WP_090593989.1">
    <property type="nucleotide sequence ID" value="NZ_FNCS01000003.1"/>
</dbReference>
<dbReference type="InterPro" id="IPR052894">
    <property type="entry name" value="AsmA-related"/>
</dbReference>